<sequence>MALQAITKEEFHQKRWQPHSRLFFAASRAVVELDLSELPVAAANFTFGFLKQGDGSFLPAVLMGIQPDKNLFVAKDGSWLAGYVPSLFRVSPFALGVTEEGKKILCLDDTFSEPPAEQGFAFFNENGEPGPELLQVNQLLSTMDSNRLVTSKACAALDEAGVLQPWKITLQTKDGNKTLEGLHHIDQAALESLPGDKLETLMKCGALSIAYCQMVSTQHLQKLGMLADSHAHYEAMQKQQPASKDIDLSFLSKGGTLNFG</sequence>
<evidence type="ECO:0000313" key="1">
    <source>
        <dbReference type="EMBL" id="NEX60898.1"/>
    </source>
</evidence>
<dbReference type="RefSeq" id="WP_163961573.1">
    <property type="nucleotide sequence ID" value="NZ_JAAIVB010000021.1"/>
</dbReference>
<evidence type="ECO:0000313" key="2">
    <source>
        <dbReference type="Proteomes" id="UP000482155"/>
    </source>
</evidence>
<dbReference type="Proteomes" id="UP000482155">
    <property type="component" value="Unassembled WGS sequence"/>
</dbReference>
<organism evidence="1 2">
    <name type="scientific">Noviherbaspirillum galbum</name>
    <dbReference type="NCBI Taxonomy" id="2709383"/>
    <lineage>
        <taxon>Bacteria</taxon>
        <taxon>Pseudomonadati</taxon>
        <taxon>Pseudomonadota</taxon>
        <taxon>Betaproteobacteria</taxon>
        <taxon>Burkholderiales</taxon>
        <taxon>Oxalobacteraceae</taxon>
        <taxon>Noviherbaspirillum</taxon>
    </lineage>
</organism>
<protein>
    <submittedName>
        <fullName evidence="1">SapC family protein</fullName>
    </submittedName>
</protein>
<dbReference type="EMBL" id="JAAIVB010000021">
    <property type="protein sequence ID" value="NEX60898.1"/>
    <property type="molecule type" value="Genomic_DNA"/>
</dbReference>
<comment type="caution">
    <text evidence="1">The sequence shown here is derived from an EMBL/GenBank/DDBJ whole genome shotgun (WGS) entry which is preliminary data.</text>
</comment>
<proteinExistence type="predicted"/>
<reference evidence="1 2" key="1">
    <citation type="submission" date="2020-02" db="EMBL/GenBank/DDBJ databases">
        <authorList>
            <person name="Kim M.K."/>
        </authorList>
    </citation>
    <scope>NUCLEOTIDE SEQUENCE [LARGE SCALE GENOMIC DNA]</scope>
    <source>
        <strain evidence="1 2">17J57-3</strain>
    </source>
</reference>
<dbReference type="InterPro" id="IPR010836">
    <property type="entry name" value="SapC"/>
</dbReference>
<gene>
    <name evidence="1" type="ORF">G3574_07400</name>
</gene>
<dbReference type="Pfam" id="PF07277">
    <property type="entry name" value="SapC"/>
    <property type="match status" value="1"/>
</dbReference>
<dbReference type="AlphaFoldDB" id="A0A6B3SK21"/>
<accession>A0A6B3SK21</accession>
<name>A0A6B3SK21_9BURK</name>
<keyword evidence="2" id="KW-1185">Reference proteome</keyword>